<dbReference type="AlphaFoldDB" id="A0A645AGM5"/>
<accession>A0A645AGM5</accession>
<dbReference type="InterPro" id="IPR021552">
    <property type="entry name" value="ArsP_2"/>
</dbReference>
<keyword evidence="2" id="KW-1133">Transmembrane helix</keyword>
<name>A0A645AGM5_9ZZZZ</name>
<sequence length="456" mass="49977">MHTLLEALKNSVLITGLVMIMMILIEYINIQSHGESFRKLKNSSFRQVLLAAGLGLIPGCVGGFAVVSLYTHRLLSFGALVAMMISSSGDEAFIMLALIPKTAIILFASLFAVGIIAGVLVDKFVKKEVAPFDPDHYEIHENCCDSRSHSNKGIFNSSVGANFAKVTKERALILAGIALFIAAVVMGLLEHDHSAHGHEFNDHAGHSSVVHSNTSDDPNSFLHAQSIDGQRVCIQDELHEGHDHAAHNHDHTGTTHNHDHTGTTHDHDHAGTTHDHDHAVAAHVHDQEQEYASHTHGNFNIFSERWINLIFAGLSLIVLFMTAKANEHFIKEHLWNHVVKKHLKSIFLWTFGALLVIHYGMQFLHLEDWIANNIFLVILLAAAIGLIPESGPHMIVITLFAGGMVPFSVLMVSSIVQDGHTALPLLAESKKSFAKAKLINMCIGIIVGILLHFTGL</sequence>
<evidence type="ECO:0008006" key="4">
    <source>
        <dbReference type="Google" id="ProtNLM"/>
    </source>
</evidence>
<feature type="transmembrane region" description="Helical" evidence="2">
    <location>
        <begin position="436"/>
        <end position="454"/>
    </location>
</feature>
<keyword evidence="2" id="KW-0472">Membrane</keyword>
<feature type="transmembrane region" description="Helical" evidence="2">
    <location>
        <begin position="92"/>
        <end position="121"/>
    </location>
</feature>
<feature type="transmembrane region" description="Helical" evidence="2">
    <location>
        <begin position="370"/>
        <end position="387"/>
    </location>
</feature>
<dbReference type="NCBIfam" id="NF037962">
    <property type="entry name" value="arsenic_eff"/>
    <property type="match status" value="1"/>
</dbReference>
<comment type="caution">
    <text evidence="3">The sequence shown here is derived from an EMBL/GenBank/DDBJ whole genome shotgun (WGS) entry which is preliminary data.</text>
</comment>
<gene>
    <name evidence="3" type="ORF">SDC9_98862</name>
</gene>
<evidence type="ECO:0000256" key="2">
    <source>
        <dbReference type="SAM" id="Phobius"/>
    </source>
</evidence>
<evidence type="ECO:0000256" key="1">
    <source>
        <dbReference type="SAM" id="MobiDB-lite"/>
    </source>
</evidence>
<feature type="region of interest" description="Disordered" evidence="1">
    <location>
        <begin position="199"/>
        <end position="221"/>
    </location>
</feature>
<feature type="transmembrane region" description="Helical" evidence="2">
    <location>
        <begin position="12"/>
        <end position="28"/>
    </location>
</feature>
<feature type="region of interest" description="Disordered" evidence="1">
    <location>
        <begin position="244"/>
        <end position="273"/>
    </location>
</feature>
<protein>
    <recommendedName>
        <fullName evidence="4">Selenocysteine protein</fullName>
    </recommendedName>
</protein>
<evidence type="ECO:0000313" key="3">
    <source>
        <dbReference type="EMBL" id="MPM52106.1"/>
    </source>
</evidence>
<dbReference type="EMBL" id="VSSQ01013715">
    <property type="protein sequence ID" value="MPM52106.1"/>
    <property type="molecule type" value="Genomic_DNA"/>
</dbReference>
<feature type="transmembrane region" description="Helical" evidence="2">
    <location>
        <begin position="346"/>
        <end position="364"/>
    </location>
</feature>
<proteinExistence type="predicted"/>
<feature type="transmembrane region" description="Helical" evidence="2">
    <location>
        <begin position="171"/>
        <end position="189"/>
    </location>
</feature>
<feature type="transmembrane region" description="Helical" evidence="2">
    <location>
        <begin position="394"/>
        <end position="416"/>
    </location>
</feature>
<keyword evidence="2" id="KW-0812">Transmembrane</keyword>
<reference evidence="3" key="1">
    <citation type="submission" date="2019-08" db="EMBL/GenBank/DDBJ databases">
        <authorList>
            <person name="Kucharzyk K."/>
            <person name="Murdoch R.W."/>
            <person name="Higgins S."/>
            <person name="Loffler F."/>
        </authorList>
    </citation>
    <scope>NUCLEOTIDE SEQUENCE</scope>
</reference>
<feature type="transmembrane region" description="Helical" evidence="2">
    <location>
        <begin position="306"/>
        <end position="325"/>
    </location>
</feature>
<feature type="compositionally biased region" description="Polar residues" evidence="1">
    <location>
        <begin position="209"/>
        <end position="218"/>
    </location>
</feature>
<dbReference type="Pfam" id="PF11449">
    <property type="entry name" value="ArsP_2"/>
    <property type="match status" value="2"/>
</dbReference>
<organism evidence="3">
    <name type="scientific">bioreactor metagenome</name>
    <dbReference type="NCBI Taxonomy" id="1076179"/>
    <lineage>
        <taxon>unclassified sequences</taxon>
        <taxon>metagenomes</taxon>
        <taxon>ecological metagenomes</taxon>
    </lineage>
</organism>
<feature type="transmembrane region" description="Helical" evidence="2">
    <location>
        <begin position="48"/>
        <end position="72"/>
    </location>
</feature>